<dbReference type="AlphaFoldDB" id="A0A0A0D5X0"/>
<evidence type="ECO:0000313" key="2">
    <source>
        <dbReference type="Proteomes" id="UP000029995"/>
    </source>
</evidence>
<dbReference type="Proteomes" id="UP000029995">
    <property type="component" value="Unassembled WGS sequence"/>
</dbReference>
<organism evidence="1 2">
    <name type="scientific">Inquilinus limosus MP06</name>
    <dbReference type="NCBI Taxonomy" id="1398085"/>
    <lineage>
        <taxon>Bacteria</taxon>
        <taxon>Pseudomonadati</taxon>
        <taxon>Pseudomonadota</taxon>
        <taxon>Alphaproteobacteria</taxon>
        <taxon>Rhodospirillales</taxon>
        <taxon>Rhodospirillaceae</taxon>
        <taxon>Inquilinus</taxon>
    </lineage>
</organism>
<dbReference type="EMBL" id="JANX01000121">
    <property type="protein sequence ID" value="KGM34086.1"/>
    <property type="molecule type" value="Genomic_DNA"/>
</dbReference>
<gene>
    <name evidence="1" type="ORF">P409_12195</name>
</gene>
<name>A0A0A0D5X0_9PROT</name>
<accession>A0A0A0D5X0</accession>
<protein>
    <submittedName>
        <fullName evidence="1">Uncharacterized protein</fullName>
    </submittedName>
</protein>
<reference evidence="1 2" key="1">
    <citation type="submission" date="2014-01" db="EMBL/GenBank/DDBJ databases">
        <title>Genome sequence determination for a cystic fibrosis isolate, Inquilinus limosus.</title>
        <authorList>
            <person name="Pino M."/>
            <person name="Di Conza J."/>
            <person name="Gutkind G."/>
        </authorList>
    </citation>
    <scope>NUCLEOTIDE SEQUENCE [LARGE SCALE GENOMIC DNA]</scope>
    <source>
        <strain evidence="1 2">MP06</strain>
    </source>
</reference>
<evidence type="ECO:0000313" key="1">
    <source>
        <dbReference type="EMBL" id="KGM34086.1"/>
    </source>
</evidence>
<comment type="caution">
    <text evidence="1">The sequence shown here is derived from an EMBL/GenBank/DDBJ whole genome shotgun (WGS) entry which is preliminary data.</text>
</comment>
<proteinExistence type="predicted"/>
<sequence length="112" mass="11794">MTALSRRTGMKSIPPCIGVPSVPSLNTDRSSWIIEAGSERRSGNNPAETPRIASTSKAAIISAIAARSPLGPDTTTRFRFGSERTMLLFATGLTSGTTVAAWTKRSGITDTP</sequence>